<evidence type="ECO:0000313" key="3">
    <source>
        <dbReference type="RefSeq" id="XP_017331167.1"/>
    </source>
</evidence>
<reference evidence="3" key="2">
    <citation type="submission" date="2025-08" db="UniProtKB">
        <authorList>
            <consortium name="RefSeq"/>
        </authorList>
    </citation>
    <scope>IDENTIFICATION</scope>
    <source>
        <tissue evidence="3">Blood</tissue>
    </source>
</reference>
<dbReference type="OrthoDB" id="10031759at2759"/>
<sequence length="734" mass="85735">MAACLVPDFPAVNIALEHLGELDKQLRAEGVSFSQEASHHLSKIADAIKELEASRKAVHEELEVETIETGKLRHQLLSQHDDILAEISAAVAAARDANAAEMNQLQLEMANVVREIESMEKRRKLLEEENVLLLPEHQLLSASYTELTEQLNSQLSEKADTQITLNETRNEIRSTKEKIARVHSTRKDLQDNLIRERKQFEETKKMLEKEIDETMNAIQEQTKTNAELHKELNMALAELVKKEENVDELSNQISLLERSTVRLKTSQRKHAEQIEDKIEKSDELTKQKKLREKELRELREELNLQLLKLQENIGTVEREIEEEQKENSVRLEAISKLSSVFRAQRKKEDDALADQSNLSRELEKSKQRLDERFASIGKYKLQIIEMEEEMKELHEANKISVQMFQQNLVVLEGQLAKVKKNRAAFEVEREELCLQMETLKEQHEDNVRKLCSAISLDKTTYSELAEEKKKLKEHEVMSYLIEELTHRISRAEQERKQMEIKYNDEIQQLNVEAESISRARLDEEKELKDQETVLSKAEARFDADQSRHRTLKQQTTELKARKYHLELSIQEVKERTAAMLQPKEDLKKDLQTLRGNHMELLRSHAQQISATERSVYENGLMLEQANMENSRLHLVGQSRIEQMKEDIINARKEKEKHTQETGWMKEEVQCIYRSLVEAWIRDKLATEVHFLQQHVARNLQKKTRRFWKPCRRSCCRSRKGSSTLEASTAGWRRS</sequence>
<evidence type="ECO:0000313" key="2">
    <source>
        <dbReference type="Proteomes" id="UP000221080"/>
    </source>
</evidence>
<feature type="coiled-coil region" evidence="1">
    <location>
        <begin position="158"/>
        <end position="326"/>
    </location>
</feature>
<dbReference type="Proteomes" id="UP000221080">
    <property type="component" value="Chromosome 9"/>
</dbReference>
<dbReference type="RefSeq" id="XP_017331167.1">
    <property type="nucleotide sequence ID" value="XM_017475678.3"/>
</dbReference>
<reference evidence="2" key="1">
    <citation type="journal article" date="2016" name="Nat. Commun.">
        <title>The channel catfish genome sequence provides insights into the evolution of scale formation in teleosts.</title>
        <authorList>
            <person name="Liu Z."/>
            <person name="Liu S."/>
            <person name="Yao J."/>
            <person name="Bao L."/>
            <person name="Zhang J."/>
            <person name="Li Y."/>
            <person name="Jiang C."/>
            <person name="Sun L."/>
            <person name="Wang R."/>
            <person name="Zhang Y."/>
            <person name="Zhou T."/>
            <person name="Zeng Q."/>
            <person name="Fu Q."/>
            <person name="Gao S."/>
            <person name="Li N."/>
            <person name="Koren S."/>
            <person name="Jiang Y."/>
            <person name="Zimin A."/>
            <person name="Xu P."/>
            <person name="Phillippy A.M."/>
            <person name="Geng X."/>
            <person name="Song L."/>
            <person name="Sun F."/>
            <person name="Li C."/>
            <person name="Wang X."/>
            <person name="Chen A."/>
            <person name="Jin Y."/>
            <person name="Yuan Z."/>
            <person name="Yang Y."/>
            <person name="Tan S."/>
            <person name="Peatman E."/>
            <person name="Lu J."/>
            <person name="Qin Z."/>
            <person name="Dunham R."/>
            <person name="Li Z."/>
            <person name="Sonstegard T."/>
            <person name="Feng J."/>
            <person name="Danzmann R.G."/>
            <person name="Schroeder S."/>
            <person name="Scheffler B."/>
            <person name="Duke M.V."/>
            <person name="Ballard L."/>
            <person name="Kucuktas H."/>
            <person name="Kaltenboeck L."/>
            <person name="Liu H."/>
            <person name="Armbruster J."/>
            <person name="Xie Y."/>
            <person name="Kirby M.L."/>
            <person name="Tian Y."/>
            <person name="Flanagan M.E."/>
            <person name="Mu W."/>
            <person name="Waldbieser G.C."/>
        </authorList>
    </citation>
    <scope>NUCLEOTIDE SEQUENCE [LARGE SCALE GENOMIC DNA]</scope>
    <source>
        <strain evidence="2">SDA103</strain>
    </source>
</reference>
<proteinExistence type="predicted"/>
<keyword evidence="2" id="KW-1185">Reference proteome</keyword>
<feature type="coiled-coil region" evidence="1">
    <location>
        <begin position="481"/>
        <end position="540"/>
    </location>
</feature>
<feature type="coiled-coil region" evidence="1">
    <location>
        <begin position="102"/>
        <end position="129"/>
    </location>
</feature>
<evidence type="ECO:0000256" key="1">
    <source>
        <dbReference type="SAM" id="Coils"/>
    </source>
</evidence>
<dbReference type="AlphaFoldDB" id="A0A2D0RKX5"/>
<protein>
    <submittedName>
        <fullName evidence="3">Myosin heavy chain, striated muscle isoform X1</fullName>
    </submittedName>
</protein>
<feature type="coiled-coil region" evidence="1">
    <location>
        <begin position="41"/>
        <end position="68"/>
    </location>
</feature>
<keyword evidence="1" id="KW-0175">Coiled coil</keyword>
<dbReference type="PANTHER" id="PTHR35347:SF1">
    <property type="entry name" value="COILED-COIL DOMAIN-CONTAINING PROTEIN 175"/>
    <property type="match status" value="1"/>
</dbReference>
<name>A0A2D0RKX5_ICTPU</name>
<organism evidence="2 3">
    <name type="scientific">Ictalurus punctatus</name>
    <name type="common">Channel catfish</name>
    <name type="synonym">Silurus punctatus</name>
    <dbReference type="NCBI Taxonomy" id="7998"/>
    <lineage>
        <taxon>Eukaryota</taxon>
        <taxon>Metazoa</taxon>
        <taxon>Chordata</taxon>
        <taxon>Craniata</taxon>
        <taxon>Vertebrata</taxon>
        <taxon>Euteleostomi</taxon>
        <taxon>Actinopterygii</taxon>
        <taxon>Neopterygii</taxon>
        <taxon>Teleostei</taxon>
        <taxon>Ostariophysi</taxon>
        <taxon>Siluriformes</taxon>
        <taxon>Ictaluridae</taxon>
        <taxon>Ictalurus</taxon>
    </lineage>
</organism>
<dbReference type="InterPro" id="IPR038834">
    <property type="entry name" value="CCDC175"/>
</dbReference>
<dbReference type="PANTHER" id="PTHR35347">
    <property type="entry name" value="COILED-COIL DOMAIN-CONTAINING PROTEIN 175"/>
    <property type="match status" value="1"/>
</dbReference>
<gene>
    <name evidence="3" type="primary">ccdc175</name>
</gene>
<feature type="coiled-coil region" evidence="1">
    <location>
        <begin position="352"/>
        <end position="442"/>
    </location>
</feature>
<accession>A0A2D0RKX5</accession>
<dbReference type="GeneID" id="108269708"/>
<dbReference type="KEGG" id="ipu:108269708"/>
<dbReference type="CTD" id="729665"/>